<keyword evidence="5 13" id="KW-0597">Phosphoprotein</keyword>
<dbReference type="Proteomes" id="UP001301769">
    <property type="component" value="Unassembled WGS sequence"/>
</dbReference>
<dbReference type="Pfam" id="PF02518">
    <property type="entry name" value="HATPase_c"/>
    <property type="match status" value="1"/>
</dbReference>
<evidence type="ECO:0000259" key="15">
    <source>
        <dbReference type="PROSITE" id="PS50011"/>
    </source>
</evidence>
<evidence type="ECO:0000256" key="3">
    <source>
        <dbReference type="ARBA" id="ARBA00012438"/>
    </source>
</evidence>
<dbReference type="InterPro" id="IPR011990">
    <property type="entry name" value="TPR-like_helical_dom_sf"/>
</dbReference>
<keyword evidence="10" id="KW-0067">ATP-binding</keyword>
<dbReference type="InterPro" id="IPR011009">
    <property type="entry name" value="Kinase-like_dom_sf"/>
</dbReference>
<evidence type="ECO:0000259" key="17">
    <source>
        <dbReference type="PROSITE" id="PS50110"/>
    </source>
</evidence>
<feature type="region of interest" description="Disordered" evidence="14">
    <location>
        <begin position="2638"/>
        <end position="2741"/>
    </location>
</feature>
<dbReference type="SUPFAM" id="SSF56112">
    <property type="entry name" value="Protein kinase-like (PK-like)"/>
    <property type="match status" value="1"/>
</dbReference>
<dbReference type="FunFam" id="1.10.510.10:FF:000579">
    <property type="entry name" value="Sensor histidine kinase/response regulator, putative"/>
    <property type="match status" value="1"/>
</dbReference>
<evidence type="ECO:0000313" key="18">
    <source>
        <dbReference type="EMBL" id="KAK4212877.1"/>
    </source>
</evidence>
<dbReference type="SMART" id="SM00387">
    <property type="entry name" value="HATPase_c"/>
    <property type="match status" value="1"/>
</dbReference>
<dbReference type="FunFam" id="3.30.565.10:FF:000010">
    <property type="entry name" value="Sensor histidine kinase RcsC"/>
    <property type="match status" value="1"/>
</dbReference>
<keyword evidence="7" id="KW-0812">Transmembrane</keyword>
<dbReference type="SUPFAM" id="SSF52172">
    <property type="entry name" value="CheY-like"/>
    <property type="match status" value="1"/>
</dbReference>
<feature type="compositionally biased region" description="Pro residues" evidence="14">
    <location>
        <begin position="2644"/>
        <end position="2664"/>
    </location>
</feature>
<dbReference type="SUPFAM" id="SSF48452">
    <property type="entry name" value="TPR-like"/>
    <property type="match status" value="1"/>
</dbReference>
<evidence type="ECO:0000256" key="10">
    <source>
        <dbReference type="ARBA" id="ARBA00022840"/>
    </source>
</evidence>
<dbReference type="Gene3D" id="1.25.40.10">
    <property type="entry name" value="Tetratricopeptide repeat domain"/>
    <property type="match status" value="1"/>
</dbReference>
<sequence>MGIYSRGRFGSWRYEVGNQDHSFMLGVEAVDHIVTGSVELTLNYPDFVNGRKNEERRLAQSFAFASANPASNGTAQDLPARERASSKVTSFPLRPQVQGNRFCFSTPGRWRFHSPNSLAAFDREDKPQDPPIVSHQTMPVGWVSGIRGKHSHPFQAPFLFPILSEGFGLGLVDYRFWPFLCGHSLHHQPPYNSRQPLRGFTTNFPSISPARHRFHISIPQKKVKPASRFAASHHSHGHSRSFHAPVLCSTGAFVVLSRRPPPLNRTPSCILRVKTSRPLLRSHHYSDRSSINRCPRRTMDSAVVPPDEQQQLDPPARIFERLRQIAGYTWDESIRPLHSTYDNWHIYGTRFISPFTTTENQVPASPAPANLIVPNPASLGRVTSSSSQVTIRPGVIATQGDSPNDRFVISPPAALPATSVSNAPDVPIVEEQVVARVSYHVLREERAFHIAKSLISGADPNGEHITKPLDLVRLTPVPGDRGSIIVAIYQHPGQNYIPRVLNLGPAFYYAEKINDRLEVRRNDNPSLDAPISLQNFLDFALGATQCLEIIHHSQGIVHGEIRGDAFHYSLDTGKVKLVSFGSGLRSFEHGLTSAGWSFLSKELGAKNKLQYISPEQTGRMPVEPDSRTDIYSLGVLFWSLLTQQTVFQGDTPLDIVQGVLGRRIPNVSAIRIDVPDVIGRIIQKCTSKNVGERYFSASGLRYDLAEVQKLLGDGDATSLKEFQVASRDVSSFFMLPTMLIGRDQEKATLLKVIDRVAKSHSINKKGGGNWTEAVAGANDHLDGTEASSEGASSGEGANRQGGSFAPPSSIDPRTRNSLQPSALAIDGDTTGSSGNSTLSVGLRGSRPWERQHTVSFETSSLLDNSGQTVEASSSLSRQLGTAKFRRQGHCEIVLIEGAGGLGKSYLVQSILGDARKRGYCATAKFETARRTAFGPLLKLLSSLFRQVWGERNTETPFHQALKHHVRPVWPMLHKVLGLPEFLLGNVEGMAVVRSSASSGQSGLKRRGSSPDIPASSSPLQNSGKSTAQSSQDLLRSGVSMKTMRLMNTFLDVLRMFTHYKFICFCLDDLHFADTESLELITQIIAAKLKIVIIVTYRPEELAPERVQAILNPVKSDDYGRRGSPTITKIVLTPLGEEDIVHYVSATLSLPKEDVLPLALVIQSKTAGNPFYMREMLNAGHRKKCIWHDYHAGHWKYDLDRLFDQFQGEQDYDVLDTAFITRRLGELPPASRSILAWAALLGQTFSFDLICKLMGGEFHYYEDETDAHNGCCRSNFPSEDVVAGLQAAIQACIIVPGDRDDRFRFAHDRYIQAASALKECNARKMHFVIAQTLLKHYASDPSSIDNTASHVCESVDIIRKRVSHRRPYRKLLSDCAKAASARGARPTAAKYYSNAVALLQTDPWVDGADDVSYEETIQLYLQAAECHLYMGHHSAASELLQTIFDRARTPLDKAPAWILQSRIFAQSGDSRRALQSLSECLQALDVDFDEDPTYEKCDAIFETLSVKIQAMSRDELLNRQIDNDPRLATLAAVLAEAASAGWWTNCLSFYHVALLMVDLYLRRGPYPQSGLAFLYLSIISLSRFNMVQFAVDLGGVCLELIDKHRDPFILARGYMIYGNFIGHVQFPLAETVNQLQESADYAAAAGDRISTILSFGLCAQMRLFAGENCSDLEAYCQYSCEEIPSWHLDTRGGTHLIAVRQVCRALQGKTRVNEAQEVLSDEQHNATTYKAWLTANTNNGGRSRVFYETLEMIPLFLYGHYERALEIGKNCYEHLDLLWSSRNSRLAVLFYGLSLAGAVLRQQQDPRRPPGDKGEVQIEETVQQIEELNKKIKDWQVYNSVNYLSWSKLLDAQVSEMRGYHGLAIQQYEQALDHASEHSFVFEEALGNYLMANIFIRTAGRRSARSALRDAVGLYRQFGATGIADRIETEHSILLHGPLRNPRTSEAGVQTDFAGDAASVQYRAVDGDGVEEAQENMQAAVAALKGERMSAWRGSMQPEAGAGLPALDMIDLHAILVSSQVISSVLRVDQLLKTMCDVILQTCSGSATLGAIVVQDEEGGDWCVAASGDPEKGAVAHIPGMPLSGTNLVAENVILYCTRFREVVFLRDLVCDERFGNVSEGWLRKNPSSKAVIAIPICHGTKPLLGVLYLEGVPGSFTDRNVTVLQLLVNQIGISYSNALSMKAVEKVSAENVSMVSLQKRALAKAIEAETKAKDAEAEAIRNVKLAEEAAKAKGIFLANVSHELRTPLNGVIGNSELLRDSGLNKDQLEMADSIRVSADLLLTVINDILDFSRMEADKMKLYIIAFNPEEMVREVVRAASYRNREKTAKNNVRIIQDIKLPPILIYGDPIRLHQVLGNLIGNSLKFTEDGSITIGARVDSETEEKATLTFWVKDTGIGISPQQLDKLFQPFSQADASTARKYGGSGLGLSICKSLIETTMKGKIQLDSQENVGTTAWFTVTFDKAKPEVVKGDAQNSPTAALAEPPQRSLTAIEKEVAPKPYFDISQIPKDQLRVCIAEDNAINAKIAMQYMQRLGYPNVDTYDNGLKAVEGLREKARQGIPYHIILMDVQMPVLDGYEATKLLRNDPIEAVRKVLVIAMTASAIQGDREKCLAAGMNDYLAKPVRSELLKKKLDTYLVGHPHSQPPDVPPPGFGPRPVTPKSPGPSHQEGAPSGTALHESNGTAKARNNSDAVDGDKTGPQKKNQSSSSSTQQKEGAHVEVLGLEDGNNGVHDGENGVKG</sequence>
<keyword evidence="12" id="KW-0472">Membrane</keyword>
<feature type="region of interest" description="Disordered" evidence="14">
    <location>
        <begin position="68"/>
        <end position="90"/>
    </location>
</feature>
<dbReference type="PROSITE" id="PS50110">
    <property type="entry name" value="RESPONSE_REGULATORY"/>
    <property type="match status" value="1"/>
</dbReference>
<organism evidence="18 19">
    <name type="scientific">Rhypophila decipiens</name>
    <dbReference type="NCBI Taxonomy" id="261697"/>
    <lineage>
        <taxon>Eukaryota</taxon>
        <taxon>Fungi</taxon>
        <taxon>Dikarya</taxon>
        <taxon>Ascomycota</taxon>
        <taxon>Pezizomycotina</taxon>
        <taxon>Sordariomycetes</taxon>
        <taxon>Sordariomycetidae</taxon>
        <taxon>Sordariales</taxon>
        <taxon>Naviculisporaceae</taxon>
        <taxon>Rhypophila</taxon>
    </lineage>
</organism>
<feature type="domain" description="Protein kinase" evidence="15">
    <location>
        <begin position="428"/>
        <end position="711"/>
    </location>
</feature>
<protein>
    <recommendedName>
        <fullName evidence="3">histidine kinase</fullName>
        <ecNumber evidence="3">2.7.13.3</ecNumber>
    </recommendedName>
</protein>
<dbReference type="PANTHER" id="PTHR43047">
    <property type="entry name" value="TWO-COMPONENT HISTIDINE PROTEIN KINASE"/>
    <property type="match status" value="1"/>
</dbReference>
<comment type="subcellular location">
    <subcellularLocation>
        <location evidence="2">Cell membrane</location>
        <topology evidence="2">Multi-pass membrane protein</topology>
    </subcellularLocation>
</comment>
<dbReference type="PROSITE" id="PS50011">
    <property type="entry name" value="PROTEIN_KINASE_DOM"/>
    <property type="match status" value="1"/>
</dbReference>
<evidence type="ECO:0000256" key="12">
    <source>
        <dbReference type="ARBA" id="ARBA00023136"/>
    </source>
</evidence>
<evidence type="ECO:0000256" key="14">
    <source>
        <dbReference type="SAM" id="MobiDB-lite"/>
    </source>
</evidence>
<evidence type="ECO:0000256" key="13">
    <source>
        <dbReference type="PROSITE-ProRule" id="PRU00169"/>
    </source>
</evidence>
<feature type="domain" description="Histidine kinase" evidence="16">
    <location>
        <begin position="2239"/>
        <end position="2464"/>
    </location>
</feature>
<dbReference type="Pfam" id="PF13191">
    <property type="entry name" value="AAA_16"/>
    <property type="match status" value="1"/>
</dbReference>
<dbReference type="Pfam" id="PF13185">
    <property type="entry name" value="GAF_2"/>
    <property type="match status" value="1"/>
</dbReference>
<dbReference type="InterPro" id="IPR003594">
    <property type="entry name" value="HATPase_dom"/>
</dbReference>
<dbReference type="Gene3D" id="3.40.50.2300">
    <property type="match status" value="1"/>
</dbReference>
<dbReference type="PANTHER" id="PTHR43047:SF46">
    <property type="entry name" value="HISTIDINE KINASE_RESPONSE REGULATOR, PUTATIVE (AFU_ORTHOLOGUE AFUA_3G12550)-RELATED"/>
    <property type="match status" value="1"/>
</dbReference>
<dbReference type="Gene3D" id="3.50.50.60">
    <property type="entry name" value="FAD/NAD(P)-binding domain"/>
    <property type="match status" value="1"/>
</dbReference>
<feature type="compositionally biased region" description="Polar residues" evidence="14">
    <location>
        <begin position="1014"/>
        <end position="1031"/>
    </location>
</feature>
<feature type="compositionally biased region" description="Low complexity" evidence="14">
    <location>
        <begin position="785"/>
        <end position="797"/>
    </location>
</feature>
<dbReference type="SUPFAM" id="SSF47384">
    <property type="entry name" value="Homodimeric domain of signal transducing histidine kinase"/>
    <property type="match status" value="1"/>
</dbReference>
<evidence type="ECO:0000256" key="9">
    <source>
        <dbReference type="ARBA" id="ARBA00022777"/>
    </source>
</evidence>
<comment type="caution">
    <text evidence="18">The sequence shown here is derived from an EMBL/GenBank/DDBJ whole genome shotgun (WGS) entry which is preliminary data.</text>
</comment>
<accession>A0AAN6YB99</accession>
<evidence type="ECO:0000256" key="8">
    <source>
        <dbReference type="ARBA" id="ARBA00022741"/>
    </source>
</evidence>
<dbReference type="InterPro" id="IPR000719">
    <property type="entry name" value="Prot_kinase_dom"/>
</dbReference>
<dbReference type="SUPFAM" id="SSF55874">
    <property type="entry name" value="ATPase domain of HSP90 chaperone/DNA topoisomerase II/histidine kinase"/>
    <property type="match status" value="1"/>
</dbReference>
<dbReference type="FunFam" id="1.10.287.130:FF:000003">
    <property type="entry name" value="Histidine kinase"/>
    <property type="match status" value="1"/>
</dbReference>
<dbReference type="InterPro" id="IPR036097">
    <property type="entry name" value="HisK_dim/P_sf"/>
</dbReference>
<evidence type="ECO:0000256" key="2">
    <source>
        <dbReference type="ARBA" id="ARBA00004651"/>
    </source>
</evidence>
<dbReference type="FunFam" id="3.40.50.2300:FF:000285">
    <property type="entry name" value="Putative sensor histidine kinase/response regulator"/>
    <property type="match status" value="1"/>
</dbReference>
<keyword evidence="11" id="KW-1133">Transmembrane helix</keyword>
<dbReference type="GO" id="GO:0005524">
    <property type="term" value="F:ATP binding"/>
    <property type="evidence" value="ECO:0007669"/>
    <property type="project" value="UniProtKB-KW"/>
</dbReference>
<dbReference type="InterPro" id="IPR036188">
    <property type="entry name" value="FAD/NAD-bd_sf"/>
</dbReference>
<dbReference type="PRINTS" id="PR00344">
    <property type="entry name" value="BCTRLSENSOR"/>
</dbReference>
<dbReference type="GO" id="GO:0000155">
    <property type="term" value="F:phosphorelay sensor kinase activity"/>
    <property type="evidence" value="ECO:0007669"/>
    <property type="project" value="InterPro"/>
</dbReference>
<dbReference type="InterPro" id="IPR005467">
    <property type="entry name" value="His_kinase_dom"/>
</dbReference>
<reference evidence="18" key="1">
    <citation type="journal article" date="2023" name="Mol. Phylogenet. Evol.">
        <title>Genome-scale phylogeny and comparative genomics of the fungal order Sordariales.</title>
        <authorList>
            <person name="Hensen N."/>
            <person name="Bonometti L."/>
            <person name="Westerberg I."/>
            <person name="Brannstrom I.O."/>
            <person name="Guillou S."/>
            <person name="Cros-Aarteil S."/>
            <person name="Calhoun S."/>
            <person name="Haridas S."/>
            <person name="Kuo A."/>
            <person name="Mondo S."/>
            <person name="Pangilinan J."/>
            <person name="Riley R."/>
            <person name="LaButti K."/>
            <person name="Andreopoulos B."/>
            <person name="Lipzen A."/>
            <person name="Chen C."/>
            <person name="Yan M."/>
            <person name="Daum C."/>
            <person name="Ng V."/>
            <person name="Clum A."/>
            <person name="Steindorff A."/>
            <person name="Ohm R.A."/>
            <person name="Martin F."/>
            <person name="Silar P."/>
            <person name="Natvig D.O."/>
            <person name="Lalanne C."/>
            <person name="Gautier V."/>
            <person name="Ament-Velasquez S.L."/>
            <person name="Kruys A."/>
            <person name="Hutchinson M.I."/>
            <person name="Powell A.J."/>
            <person name="Barry K."/>
            <person name="Miller A.N."/>
            <person name="Grigoriev I.V."/>
            <person name="Debuchy R."/>
            <person name="Gladieux P."/>
            <person name="Hiltunen Thoren M."/>
            <person name="Johannesson H."/>
        </authorList>
    </citation>
    <scope>NUCLEOTIDE SEQUENCE</scope>
    <source>
        <strain evidence="18">PSN293</strain>
    </source>
</reference>
<dbReference type="FunFam" id="3.30.450.40:FF:000044">
    <property type="entry name" value="Putative sensor histidine kinase/response regulator"/>
    <property type="match status" value="1"/>
</dbReference>
<dbReference type="GO" id="GO:0009927">
    <property type="term" value="F:histidine phosphotransfer kinase activity"/>
    <property type="evidence" value="ECO:0007669"/>
    <property type="project" value="TreeGrafter"/>
</dbReference>
<dbReference type="EMBL" id="MU858119">
    <property type="protein sequence ID" value="KAK4212877.1"/>
    <property type="molecule type" value="Genomic_DNA"/>
</dbReference>
<feature type="domain" description="Response regulatory" evidence="17">
    <location>
        <begin position="2514"/>
        <end position="2638"/>
    </location>
</feature>
<dbReference type="Gene3D" id="3.30.450.40">
    <property type="match status" value="1"/>
</dbReference>
<proteinExistence type="predicted"/>
<dbReference type="InterPro" id="IPR027417">
    <property type="entry name" value="P-loop_NTPase"/>
</dbReference>
<feature type="modified residue" description="4-aspartylphosphate" evidence="13">
    <location>
        <position position="2569"/>
    </location>
</feature>
<evidence type="ECO:0000259" key="16">
    <source>
        <dbReference type="PROSITE" id="PS50109"/>
    </source>
</evidence>
<evidence type="ECO:0000256" key="6">
    <source>
        <dbReference type="ARBA" id="ARBA00022679"/>
    </source>
</evidence>
<dbReference type="InterPro" id="IPR041664">
    <property type="entry name" value="AAA_16"/>
</dbReference>
<comment type="catalytic activity">
    <reaction evidence="1">
        <text>ATP + protein L-histidine = ADP + protein N-phospho-L-histidine.</text>
        <dbReference type="EC" id="2.7.13.3"/>
    </reaction>
</comment>
<dbReference type="InterPro" id="IPR003661">
    <property type="entry name" value="HisK_dim/P_dom"/>
</dbReference>
<dbReference type="CDD" id="cd17546">
    <property type="entry name" value="REC_hyHK_CKI1_RcsC-like"/>
    <property type="match status" value="1"/>
</dbReference>
<dbReference type="SUPFAM" id="SSF55781">
    <property type="entry name" value="GAF domain-like"/>
    <property type="match status" value="1"/>
</dbReference>
<name>A0AAN6YB99_9PEZI</name>
<dbReference type="CDD" id="cd00082">
    <property type="entry name" value="HisKA"/>
    <property type="match status" value="1"/>
</dbReference>
<dbReference type="InterPro" id="IPR003018">
    <property type="entry name" value="GAF"/>
</dbReference>
<dbReference type="InterPro" id="IPR036890">
    <property type="entry name" value="HATPase_C_sf"/>
</dbReference>
<feature type="compositionally biased region" description="Low complexity" evidence="14">
    <location>
        <begin position="2702"/>
        <end position="2715"/>
    </location>
</feature>
<dbReference type="PROSITE" id="PS50109">
    <property type="entry name" value="HIS_KIN"/>
    <property type="match status" value="1"/>
</dbReference>
<keyword evidence="6" id="KW-0808">Transferase</keyword>
<evidence type="ECO:0000313" key="19">
    <source>
        <dbReference type="Proteomes" id="UP001301769"/>
    </source>
</evidence>
<evidence type="ECO:0000256" key="7">
    <source>
        <dbReference type="ARBA" id="ARBA00022692"/>
    </source>
</evidence>
<dbReference type="SMART" id="SM00388">
    <property type="entry name" value="HisKA"/>
    <property type="match status" value="1"/>
</dbReference>
<keyword evidence="4" id="KW-1003">Cell membrane</keyword>
<dbReference type="Gene3D" id="3.30.565.10">
    <property type="entry name" value="Histidine kinase-like ATPase, C-terminal domain"/>
    <property type="match status" value="1"/>
</dbReference>
<dbReference type="Pfam" id="PF00512">
    <property type="entry name" value="HisKA"/>
    <property type="match status" value="1"/>
</dbReference>
<feature type="region of interest" description="Disordered" evidence="14">
    <location>
        <begin position="780"/>
        <end position="845"/>
    </location>
</feature>
<keyword evidence="8" id="KW-0547">Nucleotide-binding</keyword>
<dbReference type="SUPFAM" id="SSF52540">
    <property type="entry name" value="P-loop containing nucleoside triphosphate hydrolases"/>
    <property type="match status" value="1"/>
</dbReference>
<dbReference type="EC" id="2.7.13.3" evidence="3"/>
<gene>
    <name evidence="18" type="ORF">QBC37DRAFT_317414</name>
</gene>
<dbReference type="InterPro" id="IPR001789">
    <property type="entry name" value="Sig_transdc_resp-reg_receiver"/>
</dbReference>
<feature type="region of interest" description="Disordered" evidence="14">
    <location>
        <begin position="997"/>
        <end position="1031"/>
    </location>
</feature>
<dbReference type="Gene3D" id="1.10.510.10">
    <property type="entry name" value="Transferase(Phosphotransferase) domain 1"/>
    <property type="match status" value="1"/>
</dbReference>
<dbReference type="GO" id="GO:0005886">
    <property type="term" value="C:plasma membrane"/>
    <property type="evidence" value="ECO:0007669"/>
    <property type="project" value="UniProtKB-SubCell"/>
</dbReference>
<evidence type="ECO:0000256" key="5">
    <source>
        <dbReference type="ARBA" id="ARBA00022553"/>
    </source>
</evidence>
<dbReference type="InterPro" id="IPR011006">
    <property type="entry name" value="CheY-like_superfamily"/>
</dbReference>
<dbReference type="SMART" id="SM00448">
    <property type="entry name" value="REC"/>
    <property type="match status" value="1"/>
</dbReference>
<reference evidence="18" key="2">
    <citation type="submission" date="2023-05" db="EMBL/GenBank/DDBJ databases">
        <authorList>
            <consortium name="Lawrence Berkeley National Laboratory"/>
            <person name="Steindorff A."/>
            <person name="Hensen N."/>
            <person name="Bonometti L."/>
            <person name="Westerberg I."/>
            <person name="Brannstrom I.O."/>
            <person name="Guillou S."/>
            <person name="Cros-Aarteil S."/>
            <person name="Calhoun S."/>
            <person name="Haridas S."/>
            <person name="Kuo A."/>
            <person name="Mondo S."/>
            <person name="Pangilinan J."/>
            <person name="Riley R."/>
            <person name="Labutti K."/>
            <person name="Andreopoulos B."/>
            <person name="Lipzen A."/>
            <person name="Chen C."/>
            <person name="Yanf M."/>
            <person name="Daum C."/>
            <person name="Ng V."/>
            <person name="Clum A."/>
            <person name="Ohm R."/>
            <person name="Martin F."/>
            <person name="Silar P."/>
            <person name="Natvig D."/>
            <person name="Lalanne C."/>
            <person name="Gautier V."/>
            <person name="Ament-Velasquez S.L."/>
            <person name="Kruys A."/>
            <person name="Hutchinson M.I."/>
            <person name="Powell A.J."/>
            <person name="Barry K."/>
            <person name="Miller A.N."/>
            <person name="Grigoriev I.V."/>
            <person name="Debuchy R."/>
            <person name="Gladieux P."/>
            <person name="Thoren M.H."/>
            <person name="Johannesson H."/>
        </authorList>
    </citation>
    <scope>NUCLEOTIDE SEQUENCE</scope>
    <source>
        <strain evidence="18">PSN293</strain>
    </source>
</reference>
<feature type="compositionally biased region" description="Polar residues" evidence="14">
    <location>
        <begin position="829"/>
        <end position="839"/>
    </location>
</feature>
<keyword evidence="9" id="KW-0418">Kinase</keyword>
<evidence type="ECO:0000256" key="4">
    <source>
        <dbReference type="ARBA" id="ARBA00022475"/>
    </source>
</evidence>
<feature type="compositionally biased region" description="Polar residues" evidence="14">
    <location>
        <begin position="2679"/>
        <end position="2692"/>
    </location>
</feature>
<dbReference type="Pfam" id="PF00072">
    <property type="entry name" value="Response_reg"/>
    <property type="match status" value="1"/>
</dbReference>
<evidence type="ECO:0000256" key="11">
    <source>
        <dbReference type="ARBA" id="ARBA00022989"/>
    </source>
</evidence>
<evidence type="ECO:0000256" key="1">
    <source>
        <dbReference type="ARBA" id="ARBA00000085"/>
    </source>
</evidence>
<dbReference type="Gene3D" id="1.10.287.130">
    <property type="match status" value="1"/>
</dbReference>
<dbReference type="CDD" id="cd16922">
    <property type="entry name" value="HATPase_EvgS-ArcB-TorS-like"/>
    <property type="match status" value="1"/>
</dbReference>
<keyword evidence="19" id="KW-1185">Reference proteome</keyword>
<dbReference type="InterPro" id="IPR004358">
    <property type="entry name" value="Sig_transdc_His_kin-like_C"/>
</dbReference>
<dbReference type="InterPro" id="IPR029016">
    <property type="entry name" value="GAF-like_dom_sf"/>
</dbReference>